<dbReference type="Proteomes" id="UP000317990">
    <property type="component" value="Unassembled WGS sequence"/>
</dbReference>
<comment type="caution">
    <text evidence="1">The sequence shown here is derived from an EMBL/GenBank/DDBJ whole genome shotgun (WGS) entry which is preliminary data.</text>
</comment>
<protein>
    <submittedName>
        <fullName evidence="1">Uncharacterized protein</fullName>
    </submittedName>
</protein>
<name>A0A524RL72_9CHRO</name>
<gene>
    <name evidence="1" type="ORF">ERJ67_08695</name>
</gene>
<evidence type="ECO:0000313" key="1">
    <source>
        <dbReference type="EMBL" id="TGG90805.1"/>
    </source>
</evidence>
<proteinExistence type="predicted"/>
<organism evidence="1 2">
    <name type="scientific">Aphanocapsa feldmannii 277cV</name>
    <dbReference type="NCBI Taxonomy" id="2507553"/>
    <lineage>
        <taxon>Bacteria</taxon>
        <taxon>Bacillati</taxon>
        <taxon>Cyanobacteriota</taxon>
        <taxon>Cyanophyceae</taxon>
        <taxon>Oscillatoriophycideae</taxon>
        <taxon>Chroococcales</taxon>
        <taxon>Microcystaceae</taxon>
        <taxon>Aphanocapsa</taxon>
    </lineage>
</organism>
<evidence type="ECO:0000313" key="2">
    <source>
        <dbReference type="Proteomes" id="UP000317990"/>
    </source>
</evidence>
<dbReference type="EMBL" id="SRMO01000084">
    <property type="protein sequence ID" value="TGG90805.1"/>
    <property type="molecule type" value="Genomic_DNA"/>
</dbReference>
<reference evidence="1 2" key="1">
    <citation type="journal article" date="2019" name="mSystems">
        <title>Life at home and on the roam: Genomic adaptions reflect the dual lifestyle of an intracellular, facultative symbiont.</title>
        <authorList>
            <person name="Burgsdorf I."/>
        </authorList>
    </citation>
    <scope>NUCLEOTIDE SEQUENCE [LARGE SCALE GENOMIC DNA]</scope>
    <source>
        <strain evidence="1">277cV</strain>
    </source>
</reference>
<dbReference type="AlphaFoldDB" id="A0A524RL72"/>
<sequence length="97" mass="10576">MVPQLLIRASCLLVLASQAGLAGQRISLQDYGRTCRSEARQAGAPGFLVDPCCSCLEQRLLASGLLRDDRLPVDDGWLQRFTEANREDCIIEAIGSL</sequence>
<accession>A0A524RL72</accession>